<dbReference type="Gene3D" id="3.40.1050.10">
    <property type="entry name" value="Carbonic anhydrase"/>
    <property type="match status" value="1"/>
</dbReference>
<evidence type="ECO:0000256" key="4">
    <source>
        <dbReference type="ARBA" id="ARBA00022723"/>
    </source>
</evidence>
<dbReference type="CDD" id="cd00884">
    <property type="entry name" value="beta_CA_cladeB"/>
    <property type="match status" value="1"/>
</dbReference>
<dbReference type="InterPro" id="IPR036874">
    <property type="entry name" value="Carbonic_anhydrase_sf"/>
</dbReference>
<dbReference type="SMART" id="SM00947">
    <property type="entry name" value="Pro_CA"/>
    <property type="match status" value="1"/>
</dbReference>
<dbReference type="EMBL" id="BPQV01000018">
    <property type="protein sequence ID" value="GJE29672.1"/>
    <property type="molecule type" value="Genomic_DNA"/>
</dbReference>
<dbReference type="PANTHER" id="PTHR11002">
    <property type="entry name" value="CARBONIC ANHYDRASE"/>
    <property type="match status" value="1"/>
</dbReference>
<evidence type="ECO:0000313" key="9">
    <source>
        <dbReference type="EMBL" id="GJE29672.1"/>
    </source>
</evidence>
<dbReference type="SUPFAM" id="SSF53056">
    <property type="entry name" value="beta-carbonic anhydrase, cab"/>
    <property type="match status" value="1"/>
</dbReference>
<evidence type="ECO:0000256" key="1">
    <source>
        <dbReference type="ARBA" id="ARBA00001947"/>
    </source>
</evidence>
<dbReference type="InterPro" id="IPR001765">
    <property type="entry name" value="Carbonic_anhydrase"/>
</dbReference>
<evidence type="ECO:0000256" key="3">
    <source>
        <dbReference type="ARBA" id="ARBA00012925"/>
    </source>
</evidence>
<evidence type="ECO:0000256" key="8">
    <source>
        <dbReference type="RuleBase" id="RU003956"/>
    </source>
</evidence>
<dbReference type="RefSeq" id="WP_238314720.1">
    <property type="nucleotide sequence ID" value="NZ_BPQV01000018.1"/>
</dbReference>
<sequence length="228" mass="24501">MFPEVLTEGYRSFLGERLPRERERFETLAKKGQSPEVLLIGCCDSRVAPEVIFDVGPGEIFTIRNVANIVPPYESDGGYHGTSSALEFAVQALKVKHIVVLGHASCGGIKAYADSASPLSPGNFIGKWVSLVEPASNKLAATGDSVEKEGYLTRLEYASIKQSLENLMTFGFVKEAVEQGALSLHGAHFGVATGELRILDPKTGDFQSVVERDGRSLKPSALINCGDA</sequence>
<comment type="similarity">
    <text evidence="2 8">Belongs to the beta-class carbonic anhydrase family.</text>
</comment>
<dbReference type="EC" id="4.2.1.1" evidence="3 8"/>
<keyword evidence="10" id="KW-1185">Reference proteome</keyword>
<comment type="catalytic activity">
    <reaction evidence="7 8">
        <text>hydrogencarbonate + H(+) = CO2 + H2O</text>
        <dbReference type="Rhea" id="RHEA:10748"/>
        <dbReference type="ChEBI" id="CHEBI:15377"/>
        <dbReference type="ChEBI" id="CHEBI:15378"/>
        <dbReference type="ChEBI" id="CHEBI:16526"/>
        <dbReference type="ChEBI" id="CHEBI:17544"/>
        <dbReference type="EC" id="4.2.1.1"/>
    </reaction>
</comment>
<gene>
    <name evidence="9" type="primary">cynT_2</name>
    <name evidence="9" type="ORF">LKMONMHP_4556</name>
</gene>
<keyword evidence="5 8" id="KW-0862">Zinc</keyword>
<dbReference type="PANTHER" id="PTHR11002:SF76">
    <property type="entry name" value="CARBONIC ANHYDRASE"/>
    <property type="match status" value="1"/>
</dbReference>
<keyword evidence="6 8" id="KW-0456">Lyase</keyword>
<comment type="function">
    <text evidence="8">Reversible hydration of carbon dioxide.</text>
</comment>
<dbReference type="Pfam" id="PF00484">
    <property type="entry name" value="Pro_CA"/>
    <property type="match status" value="1"/>
</dbReference>
<evidence type="ECO:0000256" key="6">
    <source>
        <dbReference type="ARBA" id="ARBA00023239"/>
    </source>
</evidence>
<dbReference type="InterPro" id="IPR045066">
    <property type="entry name" value="Beta_CA_cladeB"/>
</dbReference>
<evidence type="ECO:0000256" key="2">
    <source>
        <dbReference type="ARBA" id="ARBA00006217"/>
    </source>
</evidence>
<comment type="cofactor">
    <cofactor evidence="1">
        <name>Zn(2+)</name>
        <dbReference type="ChEBI" id="CHEBI:29105"/>
    </cofactor>
</comment>
<keyword evidence="4" id="KW-0479">Metal-binding</keyword>
<evidence type="ECO:0000313" key="10">
    <source>
        <dbReference type="Proteomes" id="UP001055156"/>
    </source>
</evidence>
<proteinExistence type="inferred from homology"/>
<evidence type="ECO:0000256" key="7">
    <source>
        <dbReference type="ARBA" id="ARBA00048348"/>
    </source>
</evidence>
<dbReference type="Proteomes" id="UP001055156">
    <property type="component" value="Unassembled WGS sequence"/>
</dbReference>
<protein>
    <recommendedName>
        <fullName evidence="3 8">Carbonic anhydrase</fullName>
        <ecNumber evidence="3 8">4.2.1.1</ecNumber>
    </recommendedName>
    <alternativeName>
        <fullName evidence="8">Carbonate dehydratase</fullName>
    </alternativeName>
</protein>
<name>A0ABQ4TH42_METOR</name>
<accession>A0ABQ4TH42</accession>
<dbReference type="InterPro" id="IPR015892">
    <property type="entry name" value="Carbonic_anhydrase_CS"/>
</dbReference>
<reference evidence="9" key="1">
    <citation type="journal article" date="2021" name="Front. Microbiol.">
        <title>Comprehensive Comparative Genomics and Phenotyping of Methylobacterium Species.</title>
        <authorList>
            <person name="Alessa O."/>
            <person name="Ogura Y."/>
            <person name="Fujitani Y."/>
            <person name="Takami H."/>
            <person name="Hayashi T."/>
            <person name="Sahin N."/>
            <person name="Tani A."/>
        </authorList>
    </citation>
    <scope>NUCLEOTIDE SEQUENCE</scope>
    <source>
        <strain evidence="9">NBRC 15689</strain>
    </source>
</reference>
<evidence type="ECO:0000256" key="5">
    <source>
        <dbReference type="ARBA" id="ARBA00022833"/>
    </source>
</evidence>
<dbReference type="PROSITE" id="PS00705">
    <property type="entry name" value="PROK_CO2_ANHYDRASE_2"/>
    <property type="match status" value="1"/>
</dbReference>
<reference evidence="9" key="2">
    <citation type="submission" date="2021-08" db="EMBL/GenBank/DDBJ databases">
        <authorList>
            <person name="Tani A."/>
            <person name="Ola A."/>
            <person name="Ogura Y."/>
            <person name="Katsura K."/>
            <person name="Hayashi T."/>
        </authorList>
    </citation>
    <scope>NUCLEOTIDE SEQUENCE</scope>
    <source>
        <strain evidence="9">NBRC 15689</strain>
    </source>
</reference>
<organism evidence="9 10">
    <name type="scientific">Methylobacterium organophilum</name>
    <dbReference type="NCBI Taxonomy" id="410"/>
    <lineage>
        <taxon>Bacteria</taxon>
        <taxon>Pseudomonadati</taxon>
        <taxon>Pseudomonadota</taxon>
        <taxon>Alphaproteobacteria</taxon>
        <taxon>Hyphomicrobiales</taxon>
        <taxon>Methylobacteriaceae</taxon>
        <taxon>Methylobacterium</taxon>
    </lineage>
</organism>
<comment type="caution">
    <text evidence="9">The sequence shown here is derived from an EMBL/GenBank/DDBJ whole genome shotgun (WGS) entry which is preliminary data.</text>
</comment>